<proteinExistence type="predicted"/>
<evidence type="ECO:0000313" key="3">
    <source>
        <dbReference type="Proteomes" id="UP000789595"/>
    </source>
</evidence>
<dbReference type="EMBL" id="CAKKNE010000006">
    <property type="protein sequence ID" value="CAH0379106.1"/>
    <property type="molecule type" value="Genomic_DNA"/>
</dbReference>
<dbReference type="Pfam" id="PF11913">
    <property type="entry name" value="DUF3431"/>
    <property type="match status" value="1"/>
</dbReference>
<dbReference type="OrthoDB" id="426718at2759"/>
<keyword evidence="1" id="KW-0732">Signal</keyword>
<protein>
    <submittedName>
        <fullName evidence="2">Uncharacterized protein</fullName>
    </submittedName>
</protein>
<accession>A0A8J2X3K1</accession>
<sequence>MRRLPLASVLLTAHALLLRIQSPEDNACVPSTTAVIVEVLVEHDDPDDVAGQLRDARICVAGSTDAGVITRSCAVPGGGEAHLDLPKGTTVMLGATMELRNATRATTPSTTRVSTTTDDTHLTCEDGRDPFPLTEATRRALQLKAQASDRGALDINWPRPSSLVRSPTVAVSINIAFPNGTLARPDGTSCVTMRSLDDRGDFVESCVEVAAETEHLEFRVPWVTKTRIGLALSVDGRTSLPLDLTVDPAMRRPPLPENYAEGYPEGWVLKPHASLHTRQLVLVVCRYGEDLDWLRYQPHPAVVYEKHSDRVAQAGLHGVPRNTANEASAFLKFIVDYYDNLPEVMVFLHGHRYAYHQEDVLTLLDAIEDPSTLPGYCNLNLAVWGLKEDPSRKPLYEEHKAWLEAWLGPLPPLLLDRCCAQFVVRRERVLHRPKAFFEEALQHAYYDVEPLPEGDSEANRRLGLLFEWLWHYLFGEPPVAAELGDFVDGIDTTHLVYLAGARRRPSCVADGAGA</sequence>
<comment type="caution">
    <text evidence="2">The sequence shown here is derived from an EMBL/GenBank/DDBJ whole genome shotgun (WGS) entry which is preliminary data.</text>
</comment>
<keyword evidence="3" id="KW-1185">Reference proteome</keyword>
<dbReference type="PANTHER" id="PTHR37490">
    <property type="entry name" value="EXPRESSED PROTEIN"/>
    <property type="match status" value="1"/>
</dbReference>
<reference evidence="2" key="1">
    <citation type="submission" date="2021-11" db="EMBL/GenBank/DDBJ databases">
        <authorList>
            <consortium name="Genoscope - CEA"/>
            <person name="William W."/>
        </authorList>
    </citation>
    <scope>NUCLEOTIDE SEQUENCE</scope>
</reference>
<feature type="signal peptide" evidence="1">
    <location>
        <begin position="1"/>
        <end position="15"/>
    </location>
</feature>
<dbReference type="PANTHER" id="PTHR37490:SF2">
    <property type="match status" value="1"/>
</dbReference>
<gene>
    <name evidence="2" type="ORF">PECAL_6P07070</name>
</gene>
<evidence type="ECO:0000313" key="2">
    <source>
        <dbReference type="EMBL" id="CAH0379106.1"/>
    </source>
</evidence>
<name>A0A8J2X3K1_9STRA</name>
<dbReference type="Proteomes" id="UP000789595">
    <property type="component" value="Unassembled WGS sequence"/>
</dbReference>
<dbReference type="AlphaFoldDB" id="A0A8J2X3K1"/>
<evidence type="ECO:0000256" key="1">
    <source>
        <dbReference type="SAM" id="SignalP"/>
    </source>
</evidence>
<dbReference type="InterPro" id="IPR021838">
    <property type="entry name" value="DUF3431"/>
</dbReference>
<organism evidence="2 3">
    <name type="scientific">Pelagomonas calceolata</name>
    <dbReference type="NCBI Taxonomy" id="35677"/>
    <lineage>
        <taxon>Eukaryota</taxon>
        <taxon>Sar</taxon>
        <taxon>Stramenopiles</taxon>
        <taxon>Ochrophyta</taxon>
        <taxon>Pelagophyceae</taxon>
        <taxon>Pelagomonadales</taxon>
        <taxon>Pelagomonadaceae</taxon>
        <taxon>Pelagomonas</taxon>
    </lineage>
</organism>
<feature type="chain" id="PRO_5035170866" evidence="1">
    <location>
        <begin position="16"/>
        <end position="514"/>
    </location>
</feature>